<keyword evidence="2" id="KW-1185">Reference proteome</keyword>
<evidence type="ECO:0000313" key="1">
    <source>
        <dbReference type="EMBL" id="KAK7312961.1"/>
    </source>
</evidence>
<gene>
    <name evidence="1" type="ORF">VNO77_37240</name>
</gene>
<dbReference type="AlphaFoldDB" id="A0AAN9KAB7"/>
<protein>
    <submittedName>
        <fullName evidence="1">Uncharacterized protein</fullName>
    </submittedName>
</protein>
<comment type="caution">
    <text evidence="1">The sequence shown here is derived from an EMBL/GenBank/DDBJ whole genome shotgun (WGS) entry which is preliminary data.</text>
</comment>
<name>A0AAN9KAB7_CANGL</name>
<dbReference type="EMBL" id="JAYMYQ010000009">
    <property type="protein sequence ID" value="KAK7312961.1"/>
    <property type="molecule type" value="Genomic_DNA"/>
</dbReference>
<dbReference type="Proteomes" id="UP001367508">
    <property type="component" value="Unassembled WGS sequence"/>
</dbReference>
<proteinExistence type="predicted"/>
<accession>A0AAN9KAB7</accession>
<sequence length="111" mass="12682">MKFVFVRIVFHTRLLVNIEFLYSFPYSPFVFEYSLINYKIYSSISIGNGTIEELAEMIILKESMIKEEVVTLLGKAKILVNIALNVAALIKLETSATTKMVSLLDIKESRQ</sequence>
<evidence type="ECO:0000313" key="2">
    <source>
        <dbReference type="Proteomes" id="UP001367508"/>
    </source>
</evidence>
<organism evidence="1 2">
    <name type="scientific">Canavalia gladiata</name>
    <name type="common">Sword bean</name>
    <name type="synonym">Dolichos gladiatus</name>
    <dbReference type="NCBI Taxonomy" id="3824"/>
    <lineage>
        <taxon>Eukaryota</taxon>
        <taxon>Viridiplantae</taxon>
        <taxon>Streptophyta</taxon>
        <taxon>Embryophyta</taxon>
        <taxon>Tracheophyta</taxon>
        <taxon>Spermatophyta</taxon>
        <taxon>Magnoliopsida</taxon>
        <taxon>eudicotyledons</taxon>
        <taxon>Gunneridae</taxon>
        <taxon>Pentapetalae</taxon>
        <taxon>rosids</taxon>
        <taxon>fabids</taxon>
        <taxon>Fabales</taxon>
        <taxon>Fabaceae</taxon>
        <taxon>Papilionoideae</taxon>
        <taxon>50 kb inversion clade</taxon>
        <taxon>NPAAA clade</taxon>
        <taxon>indigoferoid/millettioid clade</taxon>
        <taxon>Phaseoleae</taxon>
        <taxon>Canavalia</taxon>
    </lineage>
</organism>
<reference evidence="1 2" key="1">
    <citation type="submission" date="2024-01" db="EMBL/GenBank/DDBJ databases">
        <title>The genomes of 5 underutilized Papilionoideae crops provide insights into root nodulation and disease resistanc.</title>
        <authorList>
            <person name="Jiang F."/>
        </authorList>
    </citation>
    <scope>NUCLEOTIDE SEQUENCE [LARGE SCALE GENOMIC DNA]</scope>
    <source>
        <strain evidence="1">LVBAO_FW01</strain>
        <tissue evidence="1">Leaves</tissue>
    </source>
</reference>